<dbReference type="PROSITE" id="PS50104">
    <property type="entry name" value="TIR"/>
    <property type="match status" value="1"/>
</dbReference>
<accession>A0A1U7PZD1</accession>
<sequence>MMKIFISHSSKNSKFGQAIVDLLLSVGVSSNQIIFTSNDAFGIPNGKNIFNWLKERITEKPHVIYLLSPEYYSSIACLNEMGAAWIIENQHTIIFTPQFNSSSPEFQNGALDPREMGFKINNVDRITEFVESLKQYYSISTNPVLINQKIRKFIEDVNNIESQNIIKPITNRFRDVNISDKEKLESKLIKEPLKKSVELKTESNQVNKFFKDLQEDKLKDEEILLLHYVNDTARYKLGVGWKSTGEIENIKVWEDVNSLNSKLSTSYDDIMRRYDFKKLTEVSEFTSSGNPREVILIPDLRELLLDLPTDILSQIKKVADRNPKIISSPSRNFGWVEEEEEEEEDLPF</sequence>
<reference evidence="3" key="1">
    <citation type="submission" date="2016-10" db="EMBL/GenBank/DDBJ databases">
        <authorList>
            <person name="Varghese N."/>
            <person name="Submissions S."/>
        </authorList>
    </citation>
    <scope>NUCLEOTIDE SEQUENCE [LARGE SCALE GENOMIC DNA]</scope>
    <source>
        <strain evidence="3">DSM 19482</strain>
    </source>
</reference>
<dbReference type="GO" id="GO:0007165">
    <property type="term" value="P:signal transduction"/>
    <property type="evidence" value="ECO:0007669"/>
    <property type="project" value="InterPro"/>
</dbReference>
<keyword evidence="3" id="KW-1185">Reference proteome</keyword>
<protein>
    <submittedName>
        <fullName evidence="2">TIR domain-containing protein</fullName>
    </submittedName>
</protein>
<gene>
    <name evidence="2" type="ORF">SAMN05660493_01993</name>
</gene>
<proteinExistence type="predicted"/>
<feature type="domain" description="TIR" evidence="1">
    <location>
        <begin position="1"/>
        <end position="137"/>
    </location>
</feature>
<dbReference type="AlphaFoldDB" id="A0A1U7PZD1"/>
<dbReference type="InterPro" id="IPR000157">
    <property type="entry name" value="TIR_dom"/>
</dbReference>
<evidence type="ECO:0000313" key="3">
    <source>
        <dbReference type="Proteomes" id="UP000187261"/>
    </source>
</evidence>
<organism evidence="2 3">
    <name type="scientific">Epilithonimonas bovis DSM 19482</name>
    <dbReference type="NCBI Taxonomy" id="1121284"/>
    <lineage>
        <taxon>Bacteria</taxon>
        <taxon>Pseudomonadati</taxon>
        <taxon>Bacteroidota</taxon>
        <taxon>Flavobacteriia</taxon>
        <taxon>Flavobacteriales</taxon>
        <taxon>Weeksellaceae</taxon>
        <taxon>Chryseobacterium group</taxon>
        <taxon>Epilithonimonas</taxon>
    </lineage>
</organism>
<name>A0A1U7PZD1_9FLAO</name>
<dbReference type="Pfam" id="PF13676">
    <property type="entry name" value="TIR_2"/>
    <property type="match status" value="1"/>
</dbReference>
<dbReference type="STRING" id="1121284.SAMN05660493_01993"/>
<dbReference type="EMBL" id="FTPU01000020">
    <property type="protein sequence ID" value="SIT97280.1"/>
    <property type="molecule type" value="Genomic_DNA"/>
</dbReference>
<dbReference type="Gene3D" id="3.40.50.10140">
    <property type="entry name" value="Toll/interleukin-1 receptor homology (TIR) domain"/>
    <property type="match status" value="1"/>
</dbReference>
<dbReference type="Proteomes" id="UP000187261">
    <property type="component" value="Unassembled WGS sequence"/>
</dbReference>
<dbReference type="SUPFAM" id="SSF52200">
    <property type="entry name" value="Toll/Interleukin receptor TIR domain"/>
    <property type="match status" value="1"/>
</dbReference>
<evidence type="ECO:0000313" key="2">
    <source>
        <dbReference type="EMBL" id="SIT97280.1"/>
    </source>
</evidence>
<evidence type="ECO:0000259" key="1">
    <source>
        <dbReference type="PROSITE" id="PS50104"/>
    </source>
</evidence>
<dbReference type="InterPro" id="IPR035897">
    <property type="entry name" value="Toll_tir_struct_dom_sf"/>
</dbReference>